<evidence type="ECO:0000256" key="1">
    <source>
        <dbReference type="SAM" id="SignalP"/>
    </source>
</evidence>
<keyword evidence="1" id="KW-0732">Signal</keyword>
<evidence type="ECO:0000313" key="2">
    <source>
        <dbReference type="EMBL" id="CAG7900261.1"/>
    </source>
</evidence>
<evidence type="ECO:0000313" key="3">
    <source>
        <dbReference type="Proteomes" id="UP000694005"/>
    </source>
</evidence>
<evidence type="ECO:0008006" key="4">
    <source>
        <dbReference type="Google" id="ProtNLM"/>
    </source>
</evidence>
<dbReference type="Proteomes" id="UP000694005">
    <property type="component" value="Chromosome A08"/>
</dbReference>
<protein>
    <recommendedName>
        <fullName evidence="4">Holin</fullName>
    </recommendedName>
</protein>
<sequence length="86" mass="8914">MGIIFSQAAIAFAVACFFITKESDKSALEMIKDKETIATPSEAVVISLATVALYAAHNNPGEAATKVLIGVAIKAIKPEVPQGQGP</sequence>
<gene>
    <name evidence="2" type="ORF">BRAPAZ1V2_A08P39270.2</name>
</gene>
<feature type="chain" id="PRO_5034096059" description="Holin" evidence="1">
    <location>
        <begin position="16"/>
        <end position="86"/>
    </location>
</feature>
<accession>A0A8D9HM73</accession>
<organism evidence="2 3">
    <name type="scientific">Brassica campestris</name>
    <name type="common">Field mustard</name>
    <dbReference type="NCBI Taxonomy" id="3711"/>
    <lineage>
        <taxon>Eukaryota</taxon>
        <taxon>Viridiplantae</taxon>
        <taxon>Streptophyta</taxon>
        <taxon>Embryophyta</taxon>
        <taxon>Tracheophyta</taxon>
        <taxon>Spermatophyta</taxon>
        <taxon>Magnoliopsida</taxon>
        <taxon>eudicotyledons</taxon>
        <taxon>Gunneridae</taxon>
        <taxon>Pentapetalae</taxon>
        <taxon>rosids</taxon>
        <taxon>malvids</taxon>
        <taxon>Brassicales</taxon>
        <taxon>Brassicaceae</taxon>
        <taxon>Brassiceae</taxon>
        <taxon>Brassica</taxon>
    </lineage>
</organism>
<name>A0A8D9HM73_BRACM</name>
<dbReference type="AlphaFoldDB" id="A0A8D9HM73"/>
<dbReference type="EMBL" id="LS974624">
    <property type="protein sequence ID" value="CAG7900261.1"/>
    <property type="molecule type" value="Genomic_DNA"/>
</dbReference>
<dbReference type="Gramene" id="A08p39270.2_BraZ1">
    <property type="protein sequence ID" value="A08p39270.2_BraZ1.CDS"/>
    <property type="gene ID" value="A08g39270.2_BraZ1"/>
</dbReference>
<proteinExistence type="predicted"/>
<feature type="signal peptide" evidence="1">
    <location>
        <begin position="1"/>
        <end position="15"/>
    </location>
</feature>
<reference evidence="2 3" key="1">
    <citation type="submission" date="2021-07" db="EMBL/GenBank/DDBJ databases">
        <authorList>
            <consortium name="Genoscope - CEA"/>
            <person name="William W."/>
        </authorList>
    </citation>
    <scope>NUCLEOTIDE SEQUENCE [LARGE SCALE GENOMIC DNA]</scope>
</reference>